<evidence type="ECO:0008006" key="4">
    <source>
        <dbReference type="Google" id="ProtNLM"/>
    </source>
</evidence>
<keyword evidence="3" id="KW-1185">Reference proteome</keyword>
<feature type="compositionally biased region" description="Basic residues" evidence="1">
    <location>
        <begin position="270"/>
        <end position="282"/>
    </location>
</feature>
<dbReference type="AlphaFoldDB" id="A0A2M9XDN3"/>
<accession>A0A2M9XDN3</accession>
<gene>
    <name evidence="2" type="ORF">CH357_08970</name>
</gene>
<reference evidence="2 3" key="1">
    <citation type="submission" date="2017-07" db="EMBL/GenBank/DDBJ databases">
        <title>Leptospira spp. isolated from tropical soils.</title>
        <authorList>
            <person name="Thibeaux R."/>
            <person name="Iraola G."/>
            <person name="Ferres I."/>
            <person name="Bierque E."/>
            <person name="Girault D."/>
            <person name="Soupe-Gilbert M.-E."/>
            <person name="Picardeau M."/>
            <person name="Goarant C."/>
        </authorList>
    </citation>
    <scope>NUCLEOTIDE SEQUENCE [LARGE SCALE GENOMIC DNA]</scope>
    <source>
        <strain evidence="2 3">MCA1-C-A1</strain>
    </source>
</reference>
<evidence type="ECO:0000313" key="3">
    <source>
        <dbReference type="Proteomes" id="UP000232196"/>
    </source>
</evidence>
<dbReference type="EMBL" id="NPDN01000004">
    <property type="protein sequence ID" value="PJZ25760.1"/>
    <property type="molecule type" value="Genomic_DNA"/>
</dbReference>
<evidence type="ECO:0000256" key="1">
    <source>
        <dbReference type="SAM" id="MobiDB-lite"/>
    </source>
</evidence>
<proteinExistence type="predicted"/>
<dbReference type="Proteomes" id="UP000232196">
    <property type="component" value="Unassembled WGS sequence"/>
</dbReference>
<organism evidence="2 3">
    <name type="scientific">Leptospira hartskeerlii</name>
    <dbReference type="NCBI Taxonomy" id="2023177"/>
    <lineage>
        <taxon>Bacteria</taxon>
        <taxon>Pseudomonadati</taxon>
        <taxon>Spirochaetota</taxon>
        <taxon>Spirochaetia</taxon>
        <taxon>Leptospirales</taxon>
        <taxon>Leptospiraceae</taxon>
        <taxon>Leptospira</taxon>
    </lineage>
</organism>
<sequence>MARIFFFFLNCVFFIFSCNSPQVTAYQEHSEHHEFIGSCLDFLAGNDSFVPLTDAVALEELRHSAEEHASNSVIIGDLYYDLTQKEGRHFYLESDDSIAYYRPQAVVLGGWEMIQHLCARHIRHEIERGFARSSSIVRKDQASMKEAETLAEKNLIIYLKFAEASKGKPSHIRNFLFIPVSRFLKKGGGIYFPSCNLMDKMKDPILYGLQSAKRNPETMTAWTQMMLAVTNFSATHAQECKVSAESPLKLLQAEKTELRDVLEEPQKNKSTSKIKFGPKTRR</sequence>
<dbReference type="PROSITE" id="PS51257">
    <property type="entry name" value="PROKAR_LIPOPROTEIN"/>
    <property type="match status" value="1"/>
</dbReference>
<dbReference type="OrthoDB" id="320665at2"/>
<feature type="region of interest" description="Disordered" evidence="1">
    <location>
        <begin position="261"/>
        <end position="282"/>
    </location>
</feature>
<name>A0A2M9XDN3_9LEPT</name>
<evidence type="ECO:0000313" key="2">
    <source>
        <dbReference type="EMBL" id="PJZ25760.1"/>
    </source>
</evidence>
<protein>
    <recommendedName>
        <fullName evidence="4">Lipoprotein</fullName>
    </recommendedName>
</protein>
<comment type="caution">
    <text evidence="2">The sequence shown here is derived from an EMBL/GenBank/DDBJ whole genome shotgun (WGS) entry which is preliminary data.</text>
</comment>